<dbReference type="Gene3D" id="3.60.10.10">
    <property type="entry name" value="Endonuclease/exonuclease/phosphatase"/>
    <property type="match status" value="1"/>
</dbReference>
<evidence type="ECO:0000313" key="1">
    <source>
        <dbReference type="EMBL" id="VDO99467.1"/>
    </source>
</evidence>
<evidence type="ECO:0000313" key="2">
    <source>
        <dbReference type="Proteomes" id="UP000270296"/>
    </source>
</evidence>
<evidence type="ECO:0000313" key="3">
    <source>
        <dbReference type="WBParaSite" id="SBAD_0000308401-mRNA-1"/>
    </source>
</evidence>
<dbReference type="SUPFAM" id="SSF56219">
    <property type="entry name" value="DNase I-like"/>
    <property type="match status" value="1"/>
</dbReference>
<dbReference type="OrthoDB" id="410381at2759"/>
<name>A0A183IH50_9BILA</name>
<proteinExistence type="predicted"/>
<organism evidence="3">
    <name type="scientific">Soboliphyme baturini</name>
    <dbReference type="NCBI Taxonomy" id="241478"/>
    <lineage>
        <taxon>Eukaryota</taxon>
        <taxon>Metazoa</taxon>
        <taxon>Ecdysozoa</taxon>
        <taxon>Nematoda</taxon>
        <taxon>Enoplea</taxon>
        <taxon>Dorylaimia</taxon>
        <taxon>Dioctophymatida</taxon>
        <taxon>Dioctophymatoidea</taxon>
        <taxon>Soboliphymatidae</taxon>
        <taxon>Soboliphyme</taxon>
    </lineage>
</organism>
<dbReference type="AlphaFoldDB" id="A0A183IH50"/>
<gene>
    <name evidence="1" type="ORF">SBAD_LOCUS2945</name>
</gene>
<dbReference type="InterPro" id="IPR036691">
    <property type="entry name" value="Endo/exonu/phosph_ase_sf"/>
</dbReference>
<reference evidence="1 2" key="2">
    <citation type="submission" date="2018-11" db="EMBL/GenBank/DDBJ databases">
        <authorList>
            <consortium name="Pathogen Informatics"/>
        </authorList>
    </citation>
    <scope>NUCLEOTIDE SEQUENCE [LARGE SCALE GENOMIC DNA]</scope>
</reference>
<protein>
    <submittedName>
        <fullName evidence="3">Reverse transcriptase</fullName>
    </submittedName>
</protein>
<keyword evidence="2" id="KW-1185">Reference proteome</keyword>
<dbReference type="Proteomes" id="UP000270296">
    <property type="component" value="Unassembled WGS sequence"/>
</dbReference>
<reference evidence="3" key="1">
    <citation type="submission" date="2016-06" db="UniProtKB">
        <authorList>
            <consortium name="WormBaseParasite"/>
        </authorList>
    </citation>
    <scope>IDENTIFICATION</scope>
</reference>
<dbReference type="WBParaSite" id="SBAD_0000308401-mRNA-1">
    <property type="protein sequence ID" value="SBAD_0000308401-mRNA-1"/>
    <property type="gene ID" value="SBAD_0000308401"/>
</dbReference>
<accession>A0A183IH50</accession>
<dbReference type="EMBL" id="UZAM01007489">
    <property type="protein sequence ID" value="VDO99467.1"/>
    <property type="molecule type" value="Genomic_DNA"/>
</dbReference>
<sequence length="163" mass="19061">MSLFRTMSRRHWELTVGNWNISSFRWKGKELVDDSIKYQHCWTFVNEAPRPWILNHHEWKLFYSGVDITTRAQAGVLIEPNIADRISHWKPVSERVVILQLKLQQAKALTAQVYAPNLEGKYYIFLEEVQCALSKVPNAESLIPMNDINAHIRANTETRERVT</sequence>